<organism evidence="3">
    <name type="scientific">hydrothermal vent metagenome</name>
    <dbReference type="NCBI Taxonomy" id="652676"/>
    <lineage>
        <taxon>unclassified sequences</taxon>
        <taxon>metagenomes</taxon>
        <taxon>ecological metagenomes</taxon>
    </lineage>
</organism>
<dbReference type="SUPFAM" id="SSF102114">
    <property type="entry name" value="Radical SAM enzymes"/>
    <property type="match status" value="1"/>
</dbReference>
<name>A0A3B1BNZ8_9ZZZZ</name>
<evidence type="ECO:0000313" key="3">
    <source>
        <dbReference type="EMBL" id="VAX19669.1"/>
    </source>
</evidence>
<feature type="non-terminal residue" evidence="3">
    <location>
        <position position="1"/>
    </location>
</feature>
<accession>A0A3B1BNZ8</accession>
<evidence type="ECO:0000259" key="2">
    <source>
        <dbReference type="PROSITE" id="PS51918"/>
    </source>
</evidence>
<dbReference type="PROSITE" id="PS51918">
    <property type="entry name" value="RADICAL_SAM"/>
    <property type="match status" value="1"/>
</dbReference>
<dbReference type="PROSITE" id="PS50926">
    <property type="entry name" value="TRAM"/>
    <property type="match status" value="1"/>
</dbReference>
<keyword evidence="3" id="KW-0808">Transferase</keyword>
<dbReference type="EC" id="2.8.4.3" evidence="3"/>
<reference evidence="3" key="1">
    <citation type="submission" date="2018-06" db="EMBL/GenBank/DDBJ databases">
        <authorList>
            <person name="Zhirakovskaya E."/>
        </authorList>
    </citation>
    <scope>NUCLEOTIDE SEQUENCE</scope>
</reference>
<dbReference type="GO" id="GO:0005829">
    <property type="term" value="C:cytosol"/>
    <property type="evidence" value="ECO:0007669"/>
    <property type="project" value="TreeGrafter"/>
</dbReference>
<sequence length="129" mass="14786">ETDEDFEQTYTAIERIRYSNIFLFKYSPRPGTPAAKLSSGLVNRKIAQARFERIMSLQQEITREIYQSWMGREITVLVEGTSKKDVSKYTGRTVQNIVVNFMSDKDYTGEIIRVKVKKCGQYSLAGSAI</sequence>
<dbReference type="EMBL" id="UOGC01000093">
    <property type="protein sequence ID" value="VAX19669.1"/>
    <property type="molecule type" value="Genomic_DNA"/>
</dbReference>
<dbReference type="GO" id="GO:0035597">
    <property type="term" value="F:tRNA-2-methylthio-N(6)-dimethylallyladenosine(37) synthase activity"/>
    <property type="evidence" value="ECO:0007669"/>
    <property type="project" value="UniProtKB-EC"/>
</dbReference>
<proteinExistence type="predicted"/>
<dbReference type="InterPro" id="IPR007197">
    <property type="entry name" value="rSAM"/>
</dbReference>
<feature type="domain" description="TRAM" evidence="1">
    <location>
        <begin position="67"/>
        <end position="129"/>
    </location>
</feature>
<dbReference type="PANTHER" id="PTHR43020:SF2">
    <property type="entry name" value="MITOCHONDRIAL TRNA METHYLTHIOTRANSFERASE CDK5RAP1"/>
    <property type="match status" value="1"/>
</dbReference>
<dbReference type="InterPro" id="IPR002792">
    <property type="entry name" value="TRAM_dom"/>
</dbReference>
<gene>
    <name evidence="3" type="ORF">MNBD_NITROSPINAE01-1584</name>
</gene>
<protein>
    <submittedName>
        <fullName evidence="3">tRNA-i(6)A37 methylthiotransferase</fullName>
        <ecNumber evidence="3">2.8.4.3</ecNumber>
    </submittedName>
</protein>
<dbReference type="PANTHER" id="PTHR43020">
    <property type="entry name" value="CDK5 REGULATORY SUBUNIT-ASSOCIATED PROTEIN 1"/>
    <property type="match status" value="1"/>
</dbReference>
<evidence type="ECO:0000259" key="1">
    <source>
        <dbReference type="PROSITE" id="PS50926"/>
    </source>
</evidence>
<dbReference type="AlphaFoldDB" id="A0A3B1BNZ8"/>
<dbReference type="InterPro" id="IPR058240">
    <property type="entry name" value="rSAM_sf"/>
</dbReference>
<dbReference type="GO" id="GO:0051539">
    <property type="term" value="F:4 iron, 4 sulfur cluster binding"/>
    <property type="evidence" value="ECO:0007669"/>
    <property type="project" value="TreeGrafter"/>
</dbReference>
<dbReference type="Pfam" id="PF01938">
    <property type="entry name" value="TRAM"/>
    <property type="match status" value="1"/>
</dbReference>
<feature type="domain" description="Radical SAM core" evidence="2">
    <location>
        <begin position="1"/>
        <end position="64"/>
    </location>
</feature>
<dbReference type="Gene3D" id="3.30.750.200">
    <property type="match status" value="1"/>
</dbReference>